<name>A0A2A5T0D6_9GAMM</name>
<gene>
    <name evidence="1" type="ORF">BTN49_2785</name>
</gene>
<evidence type="ECO:0000313" key="1">
    <source>
        <dbReference type="EMBL" id="PCS21624.1"/>
    </source>
</evidence>
<sequence length="39" mass="4384">MQQSFDPSLMQLVGKEVQAMAANIYRCSLDRNDLLVQGL</sequence>
<accession>A0A2A5T0D6</accession>
<dbReference type="EMBL" id="NBYY01000032">
    <property type="protein sequence ID" value="PCS21624.1"/>
    <property type="molecule type" value="Genomic_DNA"/>
</dbReference>
<reference evidence="2" key="1">
    <citation type="submission" date="2017-04" db="EMBL/GenBank/DDBJ databases">
        <title>Genome evolution of the luminous symbionts of deep sea anglerfish.</title>
        <authorList>
            <person name="Hendry T.A."/>
        </authorList>
    </citation>
    <scope>NUCLEOTIDE SEQUENCE [LARGE SCALE GENOMIC DNA]</scope>
</reference>
<proteinExistence type="predicted"/>
<evidence type="ECO:0000313" key="2">
    <source>
        <dbReference type="Proteomes" id="UP000219020"/>
    </source>
</evidence>
<dbReference type="Proteomes" id="UP000219020">
    <property type="component" value="Unassembled WGS sequence"/>
</dbReference>
<organism evidence="1 2">
    <name type="scientific">Candidatus Enterovibrio escicola</name>
    <dbReference type="NCBI Taxonomy" id="1927127"/>
    <lineage>
        <taxon>Bacteria</taxon>
        <taxon>Pseudomonadati</taxon>
        <taxon>Pseudomonadota</taxon>
        <taxon>Gammaproteobacteria</taxon>
        <taxon>Vibrionales</taxon>
        <taxon>Vibrionaceae</taxon>
        <taxon>Enterovibrio</taxon>
    </lineage>
</organism>
<keyword evidence="2" id="KW-1185">Reference proteome</keyword>
<protein>
    <submittedName>
        <fullName evidence="1">Uncharacterized protein</fullName>
    </submittedName>
</protein>
<dbReference type="AlphaFoldDB" id="A0A2A5T0D6"/>
<comment type="caution">
    <text evidence="1">The sequence shown here is derived from an EMBL/GenBank/DDBJ whole genome shotgun (WGS) entry which is preliminary data.</text>
</comment>